<evidence type="ECO:0000313" key="4">
    <source>
        <dbReference type="EMBL" id="OHA14039.1"/>
    </source>
</evidence>
<dbReference type="Pfam" id="PF04041">
    <property type="entry name" value="Glyco_hydro_130"/>
    <property type="match status" value="1"/>
</dbReference>
<accession>A0A1G2LT64</accession>
<comment type="similarity">
    <text evidence="3">Belongs to the glycosyl hydrolase 130 family.</text>
</comment>
<evidence type="ECO:0000256" key="3">
    <source>
        <dbReference type="ARBA" id="ARBA00024356"/>
    </source>
</evidence>
<dbReference type="Proteomes" id="UP000177171">
    <property type="component" value="Unassembled WGS sequence"/>
</dbReference>
<dbReference type="PIRSF" id="PIRSF016202">
    <property type="entry name" value="PH1107"/>
    <property type="match status" value="1"/>
</dbReference>
<reference evidence="4 5" key="1">
    <citation type="journal article" date="2016" name="Nat. Commun.">
        <title>Thousands of microbial genomes shed light on interconnected biogeochemical processes in an aquifer system.</title>
        <authorList>
            <person name="Anantharaman K."/>
            <person name="Brown C.T."/>
            <person name="Hug L.A."/>
            <person name="Sharon I."/>
            <person name="Castelle C.J."/>
            <person name="Probst A.J."/>
            <person name="Thomas B.C."/>
            <person name="Singh A."/>
            <person name="Wilkins M.J."/>
            <person name="Karaoz U."/>
            <person name="Brodie E.L."/>
            <person name="Williams K.H."/>
            <person name="Hubbard S.S."/>
            <person name="Banfield J.F."/>
        </authorList>
    </citation>
    <scope>NUCLEOTIDE SEQUENCE [LARGE SCALE GENOMIC DNA]</scope>
</reference>
<name>A0A1G2LT64_9BACT</name>
<organism evidence="4 5">
    <name type="scientific">Candidatus Sungbacteria bacterium RIFCSPLOWO2_12_FULL_41_11</name>
    <dbReference type="NCBI Taxonomy" id="1802286"/>
    <lineage>
        <taxon>Bacteria</taxon>
        <taxon>Candidatus Sungiibacteriota</taxon>
    </lineage>
</organism>
<dbReference type="AlphaFoldDB" id="A0A1G2LT64"/>
<dbReference type="InterPro" id="IPR023296">
    <property type="entry name" value="Glyco_hydro_beta-prop_sf"/>
</dbReference>
<dbReference type="InterPro" id="IPR007184">
    <property type="entry name" value="Mannoside_phosphorylase"/>
</dbReference>
<protein>
    <recommendedName>
        <fullName evidence="6">Glycosidase</fullName>
    </recommendedName>
</protein>
<evidence type="ECO:0000313" key="5">
    <source>
        <dbReference type="Proteomes" id="UP000177171"/>
    </source>
</evidence>
<dbReference type="PANTHER" id="PTHR34106:SF5">
    <property type="entry name" value="GLYCOSIDASE"/>
    <property type="match status" value="1"/>
</dbReference>
<keyword evidence="2" id="KW-0808">Transferase</keyword>
<comment type="caution">
    <text evidence="4">The sequence shown here is derived from an EMBL/GenBank/DDBJ whole genome shotgun (WGS) entry which is preliminary data.</text>
</comment>
<evidence type="ECO:0000256" key="1">
    <source>
        <dbReference type="ARBA" id="ARBA00022676"/>
    </source>
</evidence>
<evidence type="ECO:0008006" key="6">
    <source>
        <dbReference type="Google" id="ProtNLM"/>
    </source>
</evidence>
<dbReference type="SUPFAM" id="SSF75005">
    <property type="entry name" value="Arabinanase/levansucrase/invertase"/>
    <property type="match status" value="1"/>
</dbReference>
<dbReference type="CDD" id="cd18614">
    <property type="entry name" value="GH130"/>
    <property type="match status" value="1"/>
</dbReference>
<dbReference type="Gene3D" id="2.115.10.20">
    <property type="entry name" value="Glycosyl hydrolase domain, family 43"/>
    <property type="match status" value="1"/>
</dbReference>
<gene>
    <name evidence="4" type="ORF">A3G49_06130</name>
</gene>
<dbReference type="EMBL" id="MHQY01000014">
    <property type="protein sequence ID" value="OHA14039.1"/>
    <property type="molecule type" value="Genomic_DNA"/>
</dbReference>
<proteinExistence type="inferred from homology"/>
<dbReference type="PANTHER" id="PTHR34106">
    <property type="entry name" value="GLYCOSIDASE"/>
    <property type="match status" value="1"/>
</dbReference>
<evidence type="ECO:0000256" key="2">
    <source>
        <dbReference type="ARBA" id="ARBA00022679"/>
    </source>
</evidence>
<keyword evidence="1" id="KW-0328">Glycosyltransferase</keyword>
<dbReference type="GO" id="GO:0016757">
    <property type="term" value="F:glycosyltransferase activity"/>
    <property type="evidence" value="ECO:0007669"/>
    <property type="project" value="UniProtKB-KW"/>
</dbReference>
<sequence>MLSEKLRKIEMVRSPSNPILELRAEHSWEAKAVFNPGAIYLSQRVRLIYRAMSPDNTSVFGYASSRDGFKFDERISEPIYVPRENFEKKNVQGANSGCEDPRLTIIGNIIYMCYTAFDGQGPARVALTSIRVSDFLAQKWNWAKPVLISLPDIDDKDAAIFPEKIKGKYAILHRLGNDIWLDYADSLDFDGKTWLKGDIIMRPRPGEFDSRKIGIAGPPIKTEVGWLLLYHGISKKENRHYHLRAALLGLDDPSKVIARTKYTIIEPEFPYEKEGQTPNVIFSCGALILGDKLFIYYGGADQTVGVATYNLPEFLEKLLWEKLLSAPPK</sequence>